<accession>A0A922AD14</accession>
<protein>
    <submittedName>
        <fullName evidence="2">Uncharacterized protein</fullName>
    </submittedName>
</protein>
<name>A0A922AD14_CARIL</name>
<gene>
    <name evidence="2" type="ORF">I3842_15G156100</name>
</gene>
<dbReference type="Proteomes" id="UP000811246">
    <property type="component" value="Chromosome 15"/>
</dbReference>
<sequence>MDDSSSGIRVSINECIEQWLRYPKGDNLRFIFDSNEEAAVMFKSCGVHIIYKHEEDESLTVGECSVDSSNGILLCKRHRDDEDCNLEFNGYPQHKRRSQNLSNSNVVVDCACVDGDFTEVEGGSKGSLKEEEVPASQSTSRPSEFREAGLLGTSSLPPTSATFLSDSPPQGSEESIEKDCVKPIWLGGLVSDLVLAVVSVMGEALQCRDIDHRQAYNCEIMLSKLTVSLHDLVDEIDILWKAKDQFPKDFRAEILFSEMDAAASAVAGDISSFEEEGLPVEAFAKVQEFFS</sequence>
<feature type="region of interest" description="Disordered" evidence="1">
    <location>
        <begin position="121"/>
        <end position="174"/>
    </location>
</feature>
<dbReference type="PANTHER" id="PTHR45733:SF20">
    <property type="entry name" value="FORMIN-LIKE PROTEIN 13"/>
    <property type="match status" value="1"/>
</dbReference>
<evidence type="ECO:0000256" key="1">
    <source>
        <dbReference type="SAM" id="MobiDB-lite"/>
    </source>
</evidence>
<evidence type="ECO:0000313" key="3">
    <source>
        <dbReference type="Proteomes" id="UP000811246"/>
    </source>
</evidence>
<feature type="compositionally biased region" description="Polar residues" evidence="1">
    <location>
        <begin position="152"/>
        <end position="173"/>
    </location>
</feature>
<evidence type="ECO:0000313" key="2">
    <source>
        <dbReference type="EMBL" id="KAG6676521.1"/>
    </source>
</evidence>
<comment type="caution">
    <text evidence="2">The sequence shown here is derived from an EMBL/GenBank/DDBJ whole genome shotgun (WGS) entry which is preliminary data.</text>
</comment>
<dbReference type="EMBL" id="CM031839">
    <property type="protein sequence ID" value="KAG6676521.1"/>
    <property type="molecule type" value="Genomic_DNA"/>
</dbReference>
<dbReference type="PANTHER" id="PTHR45733">
    <property type="entry name" value="FORMIN-J"/>
    <property type="match status" value="1"/>
</dbReference>
<proteinExistence type="predicted"/>
<organism evidence="2 3">
    <name type="scientific">Carya illinoinensis</name>
    <name type="common">Pecan</name>
    <dbReference type="NCBI Taxonomy" id="32201"/>
    <lineage>
        <taxon>Eukaryota</taxon>
        <taxon>Viridiplantae</taxon>
        <taxon>Streptophyta</taxon>
        <taxon>Embryophyta</taxon>
        <taxon>Tracheophyta</taxon>
        <taxon>Spermatophyta</taxon>
        <taxon>Magnoliopsida</taxon>
        <taxon>eudicotyledons</taxon>
        <taxon>Gunneridae</taxon>
        <taxon>Pentapetalae</taxon>
        <taxon>rosids</taxon>
        <taxon>fabids</taxon>
        <taxon>Fagales</taxon>
        <taxon>Juglandaceae</taxon>
        <taxon>Carya</taxon>
    </lineage>
</organism>
<dbReference type="AlphaFoldDB" id="A0A922AD14"/>
<reference evidence="2" key="1">
    <citation type="submission" date="2021-01" db="EMBL/GenBank/DDBJ databases">
        <authorList>
            <person name="Lovell J.T."/>
            <person name="Bentley N."/>
            <person name="Bhattarai G."/>
            <person name="Jenkins J.W."/>
            <person name="Sreedasyam A."/>
            <person name="Alarcon Y."/>
            <person name="Bock C."/>
            <person name="Boston L."/>
            <person name="Carlson J."/>
            <person name="Cervantes K."/>
            <person name="Clermont K."/>
            <person name="Krom N."/>
            <person name="Kubenka K."/>
            <person name="Mamidi S."/>
            <person name="Mattison C."/>
            <person name="Monteros M."/>
            <person name="Pisani C."/>
            <person name="Plott C."/>
            <person name="Rajasekar S."/>
            <person name="Rhein H.S."/>
            <person name="Rohla C."/>
            <person name="Song M."/>
            <person name="Hilaire R.S."/>
            <person name="Shu S."/>
            <person name="Wells L."/>
            <person name="Wang X."/>
            <person name="Webber J."/>
            <person name="Heerema R.J."/>
            <person name="Klein P."/>
            <person name="Conner P."/>
            <person name="Grauke L."/>
            <person name="Grimwood J."/>
            <person name="Schmutz J."/>
            <person name="Randall J.J."/>
        </authorList>
    </citation>
    <scope>NUCLEOTIDE SEQUENCE</scope>
    <source>
        <tissue evidence="2">Leaf</tissue>
    </source>
</reference>
<dbReference type="InterPro" id="IPR051144">
    <property type="entry name" value="Formin_homology_domain"/>
</dbReference>